<reference evidence="1 2" key="1">
    <citation type="journal article" date="2016" name="Mol. Biol. Evol.">
        <title>Comparative Genomics of Early-Diverging Mushroom-Forming Fungi Provides Insights into the Origins of Lignocellulose Decay Capabilities.</title>
        <authorList>
            <person name="Nagy L.G."/>
            <person name="Riley R."/>
            <person name="Tritt A."/>
            <person name="Adam C."/>
            <person name="Daum C."/>
            <person name="Floudas D."/>
            <person name="Sun H."/>
            <person name="Yadav J.S."/>
            <person name="Pangilinan J."/>
            <person name="Larsson K.H."/>
            <person name="Matsuura K."/>
            <person name="Barry K."/>
            <person name="Labutti K."/>
            <person name="Kuo R."/>
            <person name="Ohm R.A."/>
            <person name="Bhattacharya S.S."/>
            <person name="Shirouzu T."/>
            <person name="Yoshinaga Y."/>
            <person name="Martin F.M."/>
            <person name="Grigoriev I.V."/>
            <person name="Hibbett D.S."/>
        </authorList>
    </citation>
    <scope>NUCLEOTIDE SEQUENCE [LARGE SCALE GENOMIC DNA]</scope>
    <source>
        <strain evidence="1 2">CBS 109695</strain>
    </source>
</reference>
<dbReference type="AlphaFoldDB" id="A0A166AQN6"/>
<dbReference type="Proteomes" id="UP000076532">
    <property type="component" value="Unassembled WGS sequence"/>
</dbReference>
<dbReference type="OrthoDB" id="9876299at2759"/>
<accession>A0A166AQN6</accession>
<dbReference type="EMBL" id="KV417656">
    <property type="protein sequence ID" value="KZP11860.1"/>
    <property type="molecule type" value="Genomic_DNA"/>
</dbReference>
<keyword evidence="2" id="KW-1185">Reference proteome</keyword>
<protein>
    <submittedName>
        <fullName evidence="1">Uncharacterized protein</fullName>
    </submittedName>
</protein>
<organism evidence="1 2">
    <name type="scientific">Athelia psychrophila</name>
    <dbReference type="NCBI Taxonomy" id="1759441"/>
    <lineage>
        <taxon>Eukaryota</taxon>
        <taxon>Fungi</taxon>
        <taxon>Dikarya</taxon>
        <taxon>Basidiomycota</taxon>
        <taxon>Agaricomycotina</taxon>
        <taxon>Agaricomycetes</taxon>
        <taxon>Agaricomycetidae</taxon>
        <taxon>Atheliales</taxon>
        <taxon>Atheliaceae</taxon>
        <taxon>Athelia</taxon>
    </lineage>
</organism>
<proteinExistence type="predicted"/>
<name>A0A166AQN6_9AGAM</name>
<gene>
    <name evidence="1" type="ORF">FIBSPDRAFT_870860</name>
</gene>
<evidence type="ECO:0000313" key="2">
    <source>
        <dbReference type="Proteomes" id="UP000076532"/>
    </source>
</evidence>
<sequence>MGDAVAVNLGVPRPTLTLKESVAGLVKIIDTATRAETSGTFVSYDGSIVAW</sequence>
<evidence type="ECO:0000313" key="1">
    <source>
        <dbReference type="EMBL" id="KZP11860.1"/>
    </source>
</evidence>